<dbReference type="InterPro" id="IPR044600">
    <property type="entry name" value="ATL1/ATL16-like"/>
</dbReference>
<evidence type="ECO:0000256" key="3">
    <source>
        <dbReference type="ARBA" id="ARBA00012483"/>
    </source>
</evidence>
<organism evidence="11 12">
    <name type="scientific">Ensete ventricosum</name>
    <name type="common">Abyssinian banana</name>
    <name type="synonym">Musa ensete</name>
    <dbReference type="NCBI Taxonomy" id="4639"/>
    <lineage>
        <taxon>Eukaryota</taxon>
        <taxon>Viridiplantae</taxon>
        <taxon>Streptophyta</taxon>
        <taxon>Embryophyta</taxon>
        <taxon>Tracheophyta</taxon>
        <taxon>Spermatophyta</taxon>
        <taxon>Magnoliopsida</taxon>
        <taxon>Liliopsida</taxon>
        <taxon>Zingiberales</taxon>
        <taxon>Musaceae</taxon>
        <taxon>Ensete</taxon>
    </lineage>
</organism>
<keyword evidence="9" id="KW-0472">Membrane</keyword>
<accession>A0A426Z1W7</accession>
<evidence type="ECO:0000259" key="10">
    <source>
        <dbReference type="Pfam" id="PF13639"/>
    </source>
</evidence>
<dbReference type="AlphaFoldDB" id="A0A426Z1W7"/>
<dbReference type="EC" id="2.3.2.27" evidence="3"/>
<evidence type="ECO:0000256" key="6">
    <source>
        <dbReference type="ARBA" id="ARBA00022771"/>
    </source>
</evidence>
<keyword evidence="9" id="KW-0812">Transmembrane</keyword>
<evidence type="ECO:0000256" key="7">
    <source>
        <dbReference type="ARBA" id="ARBA00022786"/>
    </source>
</evidence>
<reference evidence="11 12" key="1">
    <citation type="journal article" date="2014" name="Agronomy (Basel)">
        <title>A Draft Genome Sequence for Ensete ventricosum, the Drought-Tolerant Tree Against Hunger.</title>
        <authorList>
            <person name="Harrison J."/>
            <person name="Moore K.A."/>
            <person name="Paszkiewicz K."/>
            <person name="Jones T."/>
            <person name="Grant M."/>
            <person name="Ambacheew D."/>
            <person name="Muzemil S."/>
            <person name="Studholme D.J."/>
        </authorList>
    </citation>
    <scope>NUCLEOTIDE SEQUENCE [LARGE SCALE GENOMIC DNA]</scope>
</reference>
<dbReference type="SUPFAM" id="SSF57850">
    <property type="entry name" value="RING/U-box"/>
    <property type="match status" value="1"/>
</dbReference>
<evidence type="ECO:0000256" key="1">
    <source>
        <dbReference type="ARBA" id="ARBA00000900"/>
    </source>
</evidence>
<keyword evidence="4" id="KW-0808">Transferase</keyword>
<dbReference type="EMBL" id="AMZH03008918">
    <property type="protein sequence ID" value="RRT57966.1"/>
    <property type="molecule type" value="Genomic_DNA"/>
</dbReference>
<name>A0A426Z1W7_ENSVE</name>
<evidence type="ECO:0000256" key="9">
    <source>
        <dbReference type="SAM" id="Phobius"/>
    </source>
</evidence>
<dbReference type="Pfam" id="PF13639">
    <property type="entry name" value="zf-RING_2"/>
    <property type="match status" value="1"/>
</dbReference>
<dbReference type="PANTHER" id="PTHR46913">
    <property type="entry name" value="RING-H2 FINGER PROTEIN ATL16"/>
    <property type="match status" value="1"/>
</dbReference>
<comment type="catalytic activity">
    <reaction evidence="1">
        <text>S-ubiquitinyl-[E2 ubiquitin-conjugating enzyme]-L-cysteine + [acceptor protein]-L-lysine = [E2 ubiquitin-conjugating enzyme]-L-cysteine + N(6)-ubiquitinyl-[acceptor protein]-L-lysine.</text>
        <dbReference type="EC" id="2.3.2.27"/>
    </reaction>
</comment>
<dbReference type="InterPro" id="IPR013083">
    <property type="entry name" value="Znf_RING/FYVE/PHD"/>
</dbReference>
<dbReference type="GO" id="GO:0008270">
    <property type="term" value="F:zinc ion binding"/>
    <property type="evidence" value="ECO:0007669"/>
    <property type="project" value="UniProtKB-KW"/>
</dbReference>
<comment type="pathway">
    <text evidence="2">Protein modification; protein ubiquitination.</text>
</comment>
<dbReference type="UniPathway" id="UPA00143"/>
<sequence length="291" mass="31927">MTERDASEQTDLDRAVAAVVDEAEGAQSAVRAVKAEHIALALVRVGVVLALDEEARRQKRSQPRRPPALLLRRPSSALFCCPQWCYIVFPPNSSPVVNFTTESSGSTFPLLVIADFCILTSAFLLVSYYTIVSKCEKGDGPVEGTDRAVCPSEFREEDSLRLLPKCSHAFHVPGIDAWLKSQSNRPLCRANFVSVNSPAPPPPPAAENSHPVDDDETVSVEEIELPCNSDNTPKNHTEEGSTVVEIRDIPLDSSYRMVSANQEMVVYCFDTLIAHYNSEQAPPPGFEEGQQ</sequence>
<evidence type="ECO:0000256" key="5">
    <source>
        <dbReference type="ARBA" id="ARBA00022723"/>
    </source>
</evidence>
<feature type="domain" description="RING-type" evidence="10">
    <location>
        <begin position="149"/>
        <end position="189"/>
    </location>
</feature>
<evidence type="ECO:0000256" key="2">
    <source>
        <dbReference type="ARBA" id="ARBA00004906"/>
    </source>
</evidence>
<keyword evidence="7" id="KW-0833">Ubl conjugation pathway</keyword>
<evidence type="ECO:0000256" key="8">
    <source>
        <dbReference type="ARBA" id="ARBA00022833"/>
    </source>
</evidence>
<dbReference type="GO" id="GO:0061630">
    <property type="term" value="F:ubiquitin protein ligase activity"/>
    <property type="evidence" value="ECO:0007669"/>
    <property type="project" value="UniProtKB-EC"/>
</dbReference>
<gene>
    <name evidence="11" type="ORF">B296_00027076</name>
</gene>
<dbReference type="GO" id="GO:0016567">
    <property type="term" value="P:protein ubiquitination"/>
    <property type="evidence" value="ECO:0007669"/>
    <property type="project" value="UniProtKB-UniPathway"/>
</dbReference>
<dbReference type="Proteomes" id="UP000287651">
    <property type="component" value="Unassembled WGS sequence"/>
</dbReference>
<dbReference type="Gene3D" id="3.30.40.10">
    <property type="entry name" value="Zinc/RING finger domain, C3HC4 (zinc finger)"/>
    <property type="match status" value="1"/>
</dbReference>
<keyword evidence="5" id="KW-0479">Metal-binding</keyword>
<keyword evidence="6" id="KW-0863">Zinc-finger</keyword>
<comment type="caution">
    <text evidence="11">The sequence shown here is derived from an EMBL/GenBank/DDBJ whole genome shotgun (WGS) entry which is preliminary data.</text>
</comment>
<evidence type="ECO:0000313" key="11">
    <source>
        <dbReference type="EMBL" id="RRT57966.1"/>
    </source>
</evidence>
<proteinExistence type="predicted"/>
<dbReference type="InterPro" id="IPR001841">
    <property type="entry name" value="Znf_RING"/>
</dbReference>
<keyword evidence="9" id="KW-1133">Transmembrane helix</keyword>
<evidence type="ECO:0000313" key="12">
    <source>
        <dbReference type="Proteomes" id="UP000287651"/>
    </source>
</evidence>
<protein>
    <recommendedName>
        <fullName evidence="3">RING-type E3 ubiquitin transferase</fullName>
        <ecNumber evidence="3">2.3.2.27</ecNumber>
    </recommendedName>
</protein>
<evidence type="ECO:0000256" key="4">
    <source>
        <dbReference type="ARBA" id="ARBA00022679"/>
    </source>
</evidence>
<keyword evidence="8" id="KW-0862">Zinc</keyword>
<feature type="transmembrane region" description="Helical" evidence="9">
    <location>
        <begin position="109"/>
        <end position="131"/>
    </location>
</feature>
<dbReference type="PANTHER" id="PTHR46913:SF22">
    <property type="entry name" value="RING-TYPE E3 UBIQUITIN TRANSFERASE"/>
    <property type="match status" value="1"/>
</dbReference>